<dbReference type="GO" id="GO:0006646">
    <property type="term" value="P:phosphatidylethanolamine biosynthetic process"/>
    <property type="evidence" value="ECO:0007669"/>
    <property type="project" value="UniProtKB-UniRule"/>
</dbReference>
<comment type="function">
    <text evidence="12">Catalyzes the formation of phosphatidylethanolamine (PtdEtn) from phosphatidylserine (PtdSer). Plays a central role in phospholipid metabolism and in the interorganelle trafficking of phosphatidylserine.</text>
</comment>
<keyword evidence="12" id="KW-0496">Mitochondrion</keyword>
<comment type="cofactor">
    <cofactor evidence="12">
        <name>pyruvate</name>
        <dbReference type="ChEBI" id="CHEBI:15361"/>
    </cofactor>
    <text evidence="12">Binds 1 pyruvoyl group covalently per subunit.</text>
</comment>
<comment type="subcellular location">
    <molecule>Phosphatidylserine decarboxylase 1 beta chain</molecule>
    <subcellularLocation>
        <location evidence="12">Mitochondrion inner membrane</location>
        <topology evidence="12">Single-pass membrane protein</topology>
        <orientation evidence="12">Intermembrane side</orientation>
    </subcellularLocation>
</comment>
<comment type="subunit">
    <text evidence="12">Heterodimer of a large membrane-associated beta subunit and a small pyruvoyl-containing alpha subunit.</text>
</comment>
<keyword evidence="3 12" id="KW-0812">Transmembrane</keyword>
<dbReference type="GO" id="GO:0004609">
    <property type="term" value="F:phosphatidylserine decarboxylase activity"/>
    <property type="evidence" value="ECO:0007669"/>
    <property type="project" value="UniProtKB-UniRule"/>
</dbReference>
<comment type="PTM">
    <text evidence="12">Is synthesized initially as an inactive proenzyme. Formation of the active enzyme involves a self-maturation process in which the active site pyruvoyl group is generated from an internal serine residue via an autocatalytic post-translational modification. Two non-identical subunits are generated from the proenzyme in this reaction, and the pyruvate is formed at the N-terminus of the alpha chain, which is derived from the carboxyl end of the proenzyme. The autoendoproteolytic cleavage occurs by a canonical serine protease mechanism, in which the side chain hydroxyl group of the serine supplies its oxygen atom to form the C-terminus of the beta chain, while the remainder of the serine residue undergoes an oxidative deamination to produce ammonia and the pyruvoyl prosthetic group on the alpha chain. During this reaction, the Ser that is part of the protease active site of the proenzyme becomes the pyruvoyl prosthetic group, which constitutes an essential element of the active site of the mature decarboxylase.</text>
</comment>
<dbReference type="UniPathway" id="UPA00558">
    <property type="reaction ID" value="UER00616"/>
</dbReference>
<evidence type="ECO:0000256" key="6">
    <source>
        <dbReference type="ARBA" id="ARBA00023098"/>
    </source>
</evidence>
<keyword evidence="6 12" id="KW-0443">Lipid metabolism</keyword>
<comment type="catalytic activity">
    <reaction evidence="12">
        <text>a 1,2-diacyl-sn-glycero-3-phospho-L-serine + H(+) = a 1,2-diacyl-sn-glycero-3-phosphoethanolamine + CO2</text>
        <dbReference type="Rhea" id="RHEA:20828"/>
        <dbReference type="ChEBI" id="CHEBI:15378"/>
        <dbReference type="ChEBI" id="CHEBI:16526"/>
        <dbReference type="ChEBI" id="CHEBI:57262"/>
        <dbReference type="ChEBI" id="CHEBI:64612"/>
        <dbReference type="EC" id="4.1.1.65"/>
    </reaction>
</comment>
<keyword evidence="10 12" id="KW-1208">Phospholipid metabolism</keyword>
<keyword evidence="5 12" id="KW-1133">Transmembrane helix</keyword>
<gene>
    <name evidence="12" type="primary">PSD1</name>
    <name evidence="14" type="ORF">LANO_0H03532G</name>
</gene>
<evidence type="ECO:0000256" key="12">
    <source>
        <dbReference type="HAMAP-Rule" id="MF_03208"/>
    </source>
</evidence>
<feature type="active site" description="Charge relay system; for autoendoproteolytic cleavage activity" evidence="12">
    <location>
        <position position="350"/>
    </location>
</feature>
<dbReference type="InterPro" id="IPR003817">
    <property type="entry name" value="PS_Dcarbxylase"/>
</dbReference>
<feature type="modified residue" description="Pyruvic acid (Ser); by autocatalysis" evidence="12">
    <location>
        <position position="465"/>
    </location>
</feature>
<accession>A0A1G4KL93</accession>
<proteinExistence type="inferred from homology"/>
<feature type="chain" id="PRO_5023343428" description="Phosphatidylserine decarboxylase 1 beta chain" evidence="12">
    <location>
        <begin position="1"/>
        <end position="464"/>
    </location>
</feature>
<name>A0A1G4KL93_9SACH</name>
<comment type="pathway">
    <text evidence="12">Phospholipid metabolism; phosphatidylethanolamine biosynthesis; phosphatidylethanolamine from CDP-diacylglycerol: step 2/2.</text>
</comment>
<dbReference type="Proteomes" id="UP000189911">
    <property type="component" value="Chromosome H"/>
</dbReference>
<evidence type="ECO:0000313" key="14">
    <source>
        <dbReference type="EMBL" id="SCV05258.1"/>
    </source>
</evidence>
<dbReference type="NCBIfam" id="TIGR00163">
    <property type="entry name" value="PS_decarb"/>
    <property type="match status" value="1"/>
</dbReference>
<evidence type="ECO:0000256" key="10">
    <source>
        <dbReference type="ARBA" id="ARBA00023264"/>
    </source>
</evidence>
<keyword evidence="8 12" id="KW-0594">Phospholipid biosynthesis</keyword>
<feature type="site" description="Cleavage (non-hydrolytic); by autocatalysis" evidence="12">
    <location>
        <begin position="464"/>
        <end position="465"/>
    </location>
</feature>
<protein>
    <recommendedName>
        <fullName evidence="12">Phosphatidylserine decarboxylase proenzyme 1, mitochondrial</fullName>
        <ecNumber evidence="12">4.1.1.65</ecNumber>
    </recommendedName>
    <component>
        <recommendedName>
            <fullName evidence="12">Phosphatidylserine decarboxylase 1 beta chain</fullName>
        </recommendedName>
    </component>
    <component>
        <recommendedName>
            <fullName evidence="12">Phosphatidylserine decarboxylase 1 alpha chain</fullName>
        </recommendedName>
    </component>
</protein>
<dbReference type="HAMAP" id="MF_03208">
    <property type="entry name" value="PS_decarb_PSD_B_type1_euk"/>
    <property type="match status" value="1"/>
</dbReference>
<dbReference type="Pfam" id="PF02666">
    <property type="entry name" value="PS_Dcarbxylase"/>
    <property type="match status" value="2"/>
</dbReference>
<evidence type="ECO:0000256" key="2">
    <source>
        <dbReference type="ARBA" id="ARBA00022516"/>
    </source>
</evidence>
<evidence type="ECO:0000256" key="11">
    <source>
        <dbReference type="ARBA" id="ARBA00023317"/>
    </source>
</evidence>
<feature type="active site" description="Charge relay system; for autoendoproteolytic cleavage activity" evidence="12">
    <location>
        <position position="200"/>
    </location>
</feature>
<feature type="topological domain" description="Mitochondrial matrix" evidence="12">
    <location>
        <begin position="1"/>
        <end position="63"/>
    </location>
</feature>
<evidence type="ECO:0000256" key="1">
    <source>
        <dbReference type="ARBA" id="ARBA00005189"/>
    </source>
</evidence>
<evidence type="ECO:0000256" key="7">
    <source>
        <dbReference type="ARBA" id="ARBA00023136"/>
    </source>
</evidence>
<evidence type="ECO:0000256" key="5">
    <source>
        <dbReference type="ARBA" id="ARBA00022989"/>
    </source>
</evidence>
<feature type="active site" description="Schiff-base intermediate with substrate; via pyruvic acid; for decarboxylase activity" evidence="12">
    <location>
        <position position="465"/>
    </location>
</feature>
<keyword evidence="9 12" id="KW-0456">Lyase</keyword>
<keyword evidence="7 12" id="KW-0472">Membrane</keyword>
<dbReference type="EMBL" id="LT598447">
    <property type="protein sequence ID" value="SCV05258.1"/>
    <property type="molecule type" value="Genomic_DNA"/>
</dbReference>
<dbReference type="InterPro" id="IPR033177">
    <property type="entry name" value="PSD-B"/>
</dbReference>
<dbReference type="AlphaFoldDB" id="A0A1G4KL93"/>
<keyword evidence="15" id="KW-1185">Reference proteome</keyword>
<comment type="pathway">
    <text evidence="1">Lipid metabolism.</text>
</comment>
<comment type="similarity">
    <text evidence="12">Belongs to the phosphatidylserine decarboxylase family. PSD-B subfamily. Eukaryotic type I sub-subfamily.</text>
</comment>
<dbReference type="GO" id="GO:0016540">
    <property type="term" value="P:protein autoprocessing"/>
    <property type="evidence" value="ECO:0007669"/>
    <property type="project" value="UniProtKB-UniRule"/>
</dbReference>
<evidence type="ECO:0000256" key="4">
    <source>
        <dbReference type="ARBA" id="ARBA00022793"/>
    </source>
</evidence>
<reference evidence="15" key="1">
    <citation type="submission" date="2016-03" db="EMBL/GenBank/DDBJ databases">
        <authorList>
            <person name="Devillers Hugo."/>
        </authorList>
    </citation>
    <scope>NUCLEOTIDE SEQUENCE [LARGE SCALE GENOMIC DNA]</scope>
</reference>
<evidence type="ECO:0000256" key="13">
    <source>
        <dbReference type="SAM" id="Phobius"/>
    </source>
</evidence>
<keyword evidence="12" id="KW-0865">Zymogen</keyword>
<dbReference type="PANTHER" id="PTHR10067:SF6">
    <property type="entry name" value="PHOSPHATIDYLSERINE DECARBOXYLASE PROENZYME, MITOCHONDRIAL"/>
    <property type="match status" value="1"/>
</dbReference>
<evidence type="ECO:0000256" key="3">
    <source>
        <dbReference type="ARBA" id="ARBA00022692"/>
    </source>
</evidence>
<feature type="topological domain" description="Mitochondrial intermembrane" evidence="12">
    <location>
        <begin position="83"/>
        <end position="497"/>
    </location>
</feature>
<dbReference type="OrthoDB" id="4330at2759"/>
<feature type="chain" id="PRO_5023343429" description="Phosphatidylserine decarboxylase 1 alpha chain" evidence="12">
    <location>
        <begin position="465"/>
        <end position="497"/>
    </location>
</feature>
<feature type="transmembrane region" description="Helical" evidence="13">
    <location>
        <begin position="59"/>
        <end position="81"/>
    </location>
</feature>
<sequence>MLKTGILKGSSGVKGRLNMYRFGGVTGMRIKNRTAHLWNHRFYSSRPDLTKFTGYNKQVVVKLVVMTGVTLVLGSILFNYAERENEDLEERTEDGERDGKSHSRPKIKIFNNNWLFFWYSTLPLNAMSRLWGQVNSLTLPVWLRPWGFRFYAAAFGANLDEMQDPVLEHYQNLSEFFYREIKPESRPIAPGDDVVVCPSDGKVLQLGIIDAQSGDIQQVKGMTYSVREFLGTHAHPHMTRTESQENIATVNSSSQNHDIEFARINNIPYTFNDMIGETPGENHAHLQKIEYTSEGDKSLPDAAPSRPKTMKLLSQLSTHYVNKITGSDPKNTKLCFAVIYLAPGDYHHYHSPVNWVCKLRRHFPGELFSVAPYFQRNFPNLFVLNERVALLGHWKHGFFSMTPVGATNVGSIKLNFDKELVTNGKRKEKVKPHTCYEATYENTSSILGGVPLVKGEEMGGFMLGSTVVLCFEASNDFEFNISVGQEVKMGQSLGESK</sequence>
<evidence type="ECO:0000313" key="15">
    <source>
        <dbReference type="Proteomes" id="UP000189911"/>
    </source>
</evidence>
<dbReference type="InterPro" id="IPR033661">
    <property type="entry name" value="PSD_type1_euk"/>
</dbReference>
<keyword evidence="2 12" id="KW-0444">Lipid biosynthesis</keyword>
<keyword evidence="11 12" id="KW-0670">Pyruvate</keyword>
<keyword evidence="12" id="KW-0999">Mitochondrion inner membrane</keyword>
<dbReference type="EC" id="4.1.1.65" evidence="12"/>
<evidence type="ECO:0000256" key="9">
    <source>
        <dbReference type="ARBA" id="ARBA00023239"/>
    </source>
</evidence>
<keyword evidence="4 12" id="KW-0210">Decarboxylase</keyword>
<dbReference type="GO" id="GO:0005743">
    <property type="term" value="C:mitochondrial inner membrane"/>
    <property type="evidence" value="ECO:0007669"/>
    <property type="project" value="UniProtKB-SubCell"/>
</dbReference>
<feature type="active site" description="Charge relay system; for autoendoproteolytic cleavage activity" evidence="12">
    <location>
        <position position="465"/>
    </location>
</feature>
<evidence type="ECO:0000256" key="8">
    <source>
        <dbReference type="ARBA" id="ARBA00023209"/>
    </source>
</evidence>
<organism evidence="14 15">
    <name type="scientific">Lachancea nothofagi CBS 11611</name>
    <dbReference type="NCBI Taxonomy" id="1266666"/>
    <lineage>
        <taxon>Eukaryota</taxon>
        <taxon>Fungi</taxon>
        <taxon>Dikarya</taxon>
        <taxon>Ascomycota</taxon>
        <taxon>Saccharomycotina</taxon>
        <taxon>Saccharomycetes</taxon>
        <taxon>Saccharomycetales</taxon>
        <taxon>Saccharomycetaceae</taxon>
        <taxon>Lachancea</taxon>
    </lineage>
</organism>
<comment type="subcellular location">
    <molecule>Phosphatidylserine decarboxylase 1 alpha chain</molecule>
    <subcellularLocation>
        <location evidence="12">Mitochondrion inner membrane</location>
        <topology evidence="12">Peripheral membrane protein</topology>
        <orientation evidence="12">Intermembrane side</orientation>
    </subcellularLocation>
    <text evidence="12">Anchored to the mitochondrial inner membrane through its interaction with the integral membrane beta chain.</text>
</comment>
<dbReference type="PANTHER" id="PTHR10067">
    <property type="entry name" value="PHOSPHATIDYLSERINE DECARBOXYLASE"/>
    <property type="match status" value="1"/>
</dbReference>